<dbReference type="PANTHER" id="PTHR43375:SF1">
    <property type="entry name" value="OROTIDINE 5'-PHOSPHATE DECARBOXYLASE"/>
    <property type="match status" value="1"/>
</dbReference>
<name>Q3AUE6_CHLCH</name>
<evidence type="ECO:0000256" key="7">
    <source>
        <dbReference type="NCBIfam" id="TIGR02127"/>
    </source>
</evidence>
<evidence type="ECO:0000256" key="1">
    <source>
        <dbReference type="ARBA" id="ARBA00004861"/>
    </source>
</evidence>
<protein>
    <recommendedName>
        <fullName evidence="7">Orotidine-5'-phosphate decarboxylase</fullName>
        <ecNumber evidence="7">4.1.1.23</ecNumber>
    </recommendedName>
</protein>
<keyword evidence="5 9" id="KW-0456">Lyase</keyword>
<dbReference type="GO" id="GO:0044205">
    <property type="term" value="P:'de novo' UMP biosynthetic process"/>
    <property type="evidence" value="ECO:0007669"/>
    <property type="project" value="UniProtKB-UniPathway"/>
</dbReference>
<dbReference type="NCBIfam" id="TIGR02127">
    <property type="entry name" value="pyrF_sub2"/>
    <property type="match status" value="1"/>
</dbReference>
<dbReference type="InterPro" id="IPR011995">
    <property type="entry name" value="OMPdecase_type-2"/>
</dbReference>
<dbReference type="OrthoDB" id="9808470at2"/>
<comment type="pathway">
    <text evidence="1">Pyrimidine metabolism; UMP biosynthesis via de novo pathway; UMP from orotate: step 2/2.</text>
</comment>
<dbReference type="SUPFAM" id="SSF51366">
    <property type="entry name" value="Ribulose-phoshate binding barrel"/>
    <property type="match status" value="1"/>
</dbReference>
<sequence>MSNARNKANARLQSLQSLLCVGLDSDLAKIPEPFASLPNPVVAFNRSIIRATAAYAVAYKINTAFYEAYGIAGLQAMEETLAMIPDNCLSIADAKRGDIGNTSAMYAKAFFEHWNFDALTVAPYMGSDSLEPFFAYEEKLIFVLGLTSNAGSADFEEQRLQSGQPLYERVIERTRQWSRNGNGGVVVGATKSSQLAALRTEAPDLFMLIPGVGAQGGSLEEAVTCGVDAERQNAIINVSRALIYPPAPRASGFASVEEYEQTVSAIAMELAQSMKQALQG</sequence>
<dbReference type="InterPro" id="IPR001754">
    <property type="entry name" value="OMPdeCOase_dom"/>
</dbReference>
<accession>Q3AUE6</accession>
<evidence type="ECO:0000256" key="3">
    <source>
        <dbReference type="ARBA" id="ARBA00022793"/>
    </source>
</evidence>
<dbReference type="UniPathway" id="UPA00070">
    <property type="reaction ID" value="UER00120"/>
</dbReference>
<dbReference type="GO" id="GO:0004590">
    <property type="term" value="F:orotidine-5'-phosphate decarboxylase activity"/>
    <property type="evidence" value="ECO:0007669"/>
    <property type="project" value="UniProtKB-UniRule"/>
</dbReference>
<proteinExistence type="inferred from homology"/>
<evidence type="ECO:0000259" key="8">
    <source>
        <dbReference type="SMART" id="SM00934"/>
    </source>
</evidence>
<evidence type="ECO:0000256" key="5">
    <source>
        <dbReference type="ARBA" id="ARBA00023239"/>
    </source>
</evidence>
<dbReference type="Pfam" id="PF00215">
    <property type="entry name" value="OMPdecase"/>
    <property type="match status" value="1"/>
</dbReference>
<evidence type="ECO:0000313" key="9">
    <source>
        <dbReference type="EMBL" id="ABB27285.1"/>
    </source>
</evidence>
<dbReference type="PANTHER" id="PTHR43375">
    <property type="entry name" value="OROTIDINE 5'-PHOSPHATE DECARBOXYLASE"/>
    <property type="match status" value="1"/>
</dbReference>
<dbReference type="InterPro" id="IPR013785">
    <property type="entry name" value="Aldolase_TIM"/>
</dbReference>
<dbReference type="CDD" id="cd04725">
    <property type="entry name" value="OMP_decarboxylase_like"/>
    <property type="match status" value="1"/>
</dbReference>
<reference evidence="9" key="1">
    <citation type="submission" date="2005-08" db="EMBL/GenBank/DDBJ databases">
        <title>Complete sequence of Chlorobium chlorochromatii CaD3.</title>
        <authorList>
            <person name="Copeland A."/>
            <person name="Lucas S."/>
            <person name="Lapidus A."/>
            <person name="Barry K."/>
            <person name="Detter J.C."/>
            <person name="Glavina T."/>
            <person name="Hammon N."/>
            <person name="Israni S."/>
            <person name="Pitluck S."/>
            <person name="Bryant D."/>
            <person name="Schmutz J."/>
            <person name="Larimer F."/>
            <person name="Land M."/>
            <person name="Kyrpides N."/>
            <person name="Ivanova N."/>
            <person name="Richardson P."/>
        </authorList>
    </citation>
    <scope>NUCLEOTIDE SEQUENCE [LARGE SCALE GENOMIC DNA]</scope>
    <source>
        <strain evidence="9">CaD3</strain>
    </source>
</reference>
<dbReference type="GO" id="GO:0006207">
    <property type="term" value="P:'de novo' pyrimidine nucleobase biosynthetic process"/>
    <property type="evidence" value="ECO:0007669"/>
    <property type="project" value="InterPro"/>
</dbReference>
<organism evidence="9">
    <name type="scientific">Chlorobium chlorochromatii (strain CaD3)</name>
    <dbReference type="NCBI Taxonomy" id="340177"/>
    <lineage>
        <taxon>Bacteria</taxon>
        <taxon>Pseudomonadati</taxon>
        <taxon>Chlorobiota</taxon>
        <taxon>Chlorobiia</taxon>
        <taxon>Chlorobiales</taxon>
        <taxon>Chlorobiaceae</taxon>
        <taxon>Chlorobium/Pelodictyon group</taxon>
        <taxon>Chlorobium</taxon>
    </lineage>
</organism>
<comment type="similarity">
    <text evidence="2">Belongs to the OMP decarboxylase family. Type 2 subfamily.</text>
</comment>
<dbReference type="KEGG" id="cch:Cag_0006"/>
<dbReference type="AlphaFoldDB" id="Q3AUE6"/>
<dbReference type="HOGENOM" id="CLU_060704_1_0_10"/>
<comment type="catalytic activity">
    <reaction evidence="6">
        <text>orotidine 5'-phosphate + H(+) = UMP + CO2</text>
        <dbReference type="Rhea" id="RHEA:11596"/>
        <dbReference type="ChEBI" id="CHEBI:15378"/>
        <dbReference type="ChEBI" id="CHEBI:16526"/>
        <dbReference type="ChEBI" id="CHEBI:57538"/>
        <dbReference type="ChEBI" id="CHEBI:57865"/>
        <dbReference type="EC" id="4.1.1.23"/>
    </reaction>
</comment>
<dbReference type="EC" id="4.1.1.23" evidence="7"/>
<dbReference type="SMART" id="SM00934">
    <property type="entry name" value="OMPdecase"/>
    <property type="match status" value="1"/>
</dbReference>
<gene>
    <name evidence="9" type="ordered locus">Cag_0006</name>
</gene>
<dbReference type="eggNOG" id="COG0284">
    <property type="taxonomic scope" value="Bacteria"/>
</dbReference>
<keyword evidence="3" id="KW-0210">Decarboxylase</keyword>
<evidence type="ECO:0000256" key="6">
    <source>
        <dbReference type="ARBA" id="ARBA00049157"/>
    </source>
</evidence>
<keyword evidence="4" id="KW-0665">Pyrimidine biosynthesis</keyword>
<dbReference type="Gene3D" id="3.20.20.70">
    <property type="entry name" value="Aldolase class I"/>
    <property type="match status" value="1"/>
</dbReference>
<feature type="domain" description="Orotidine 5'-phosphate decarboxylase" evidence="8">
    <location>
        <begin position="18"/>
        <end position="255"/>
    </location>
</feature>
<dbReference type="EMBL" id="CP000108">
    <property type="protein sequence ID" value="ABB27285.1"/>
    <property type="molecule type" value="Genomic_DNA"/>
</dbReference>
<evidence type="ECO:0000256" key="2">
    <source>
        <dbReference type="ARBA" id="ARBA00008847"/>
    </source>
</evidence>
<dbReference type="InterPro" id="IPR011060">
    <property type="entry name" value="RibuloseP-bd_barrel"/>
</dbReference>
<evidence type="ECO:0000256" key="4">
    <source>
        <dbReference type="ARBA" id="ARBA00022975"/>
    </source>
</evidence>
<dbReference type="STRING" id="340177.Cag_0006"/>